<keyword evidence="1" id="KW-1185">Reference proteome</keyword>
<name>A0A0K0DQ77_ANGCA</name>
<accession>A0A0K0DQ77</accession>
<evidence type="ECO:0000313" key="2">
    <source>
        <dbReference type="WBParaSite" id="ACAC_0001391601-mRNA-1"/>
    </source>
</evidence>
<reference evidence="2" key="2">
    <citation type="submission" date="2017-02" db="UniProtKB">
        <authorList>
            <consortium name="WormBaseParasite"/>
        </authorList>
    </citation>
    <scope>IDENTIFICATION</scope>
</reference>
<protein>
    <submittedName>
        <fullName evidence="2">Retrotransposon gag protein</fullName>
    </submittedName>
</protein>
<dbReference type="AlphaFoldDB" id="A0A0K0DQ77"/>
<reference evidence="1" key="1">
    <citation type="submission" date="2012-09" db="EMBL/GenBank/DDBJ databases">
        <authorList>
            <person name="Martin A.A."/>
        </authorList>
    </citation>
    <scope>NUCLEOTIDE SEQUENCE</scope>
</reference>
<proteinExistence type="predicted"/>
<dbReference type="Proteomes" id="UP000035642">
    <property type="component" value="Unassembled WGS sequence"/>
</dbReference>
<sequence length="122" mass="14096">MEQLFQLIQHVISKEEKVWHYTSKCQSIPIVVSKQENKSRSWISEKTYYCMYCKADHKAFNCNIYKTPYEGSQYLQLTKCGPFAHPHTMTLLIARSHLASNARGGTIVFVLSPINVERNKPS</sequence>
<organism evidence="1 2">
    <name type="scientific">Angiostrongylus cantonensis</name>
    <name type="common">Rat lungworm</name>
    <dbReference type="NCBI Taxonomy" id="6313"/>
    <lineage>
        <taxon>Eukaryota</taxon>
        <taxon>Metazoa</taxon>
        <taxon>Ecdysozoa</taxon>
        <taxon>Nematoda</taxon>
        <taxon>Chromadorea</taxon>
        <taxon>Rhabditida</taxon>
        <taxon>Rhabditina</taxon>
        <taxon>Rhabditomorpha</taxon>
        <taxon>Strongyloidea</taxon>
        <taxon>Metastrongylidae</taxon>
        <taxon>Angiostrongylus</taxon>
    </lineage>
</organism>
<dbReference type="WBParaSite" id="ACAC_0001391601-mRNA-1">
    <property type="protein sequence ID" value="ACAC_0001391601-mRNA-1"/>
    <property type="gene ID" value="ACAC_0001391601"/>
</dbReference>
<evidence type="ECO:0000313" key="1">
    <source>
        <dbReference type="Proteomes" id="UP000035642"/>
    </source>
</evidence>